<dbReference type="RefSeq" id="WP_209996301.1">
    <property type="nucleotide sequence ID" value="NZ_BAAAJY010000007.1"/>
</dbReference>
<dbReference type="PANTHER" id="PTHR34697">
    <property type="entry name" value="PHOSPHATIDYLGLYCEROL LYSYLTRANSFERASE"/>
    <property type="match status" value="1"/>
</dbReference>
<keyword evidence="4 6" id="KW-1133">Transmembrane helix</keyword>
<feature type="transmembrane region" description="Helical" evidence="6">
    <location>
        <begin position="234"/>
        <end position="253"/>
    </location>
</feature>
<feature type="transmembrane region" description="Helical" evidence="6">
    <location>
        <begin position="123"/>
        <end position="144"/>
    </location>
</feature>
<dbReference type="Proteomes" id="UP001296993">
    <property type="component" value="Unassembled WGS sequence"/>
</dbReference>
<evidence type="ECO:0000256" key="1">
    <source>
        <dbReference type="ARBA" id="ARBA00004651"/>
    </source>
</evidence>
<keyword evidence="2" id="KW-1003">Cell membrane</keyword>
<proteinExistence type="predicted"/>
<feature type="transmembrane region" description="Helical" evidence="6">
    <location>
        <begin position="327"/>
        <end position="352"/>
    </location>
</feature>
<dbReference type="PANTHER" id="PTHR34697:SF2">
    <property type="entry name" value="PHOSPHATIDYLGLYCEROL LYSYLTRANSFERASE"/>
    <property type="match status" value="1"/>
</dbReference>
<feature type="domain" description="Phosphatidylglycerol lysyltransferase C-terminal" evidence="7">
    <location>
        <begin position="376"/>
        <end position="672"/>
    </location>
</feature>
<evidence type="ECO:0000313" key="9">
    <source>
        <dbReference type="Proteomes" id="UP001296993"/>
    </source>
</evidence>
<reference evidence="8 9" key="1">
    <citation type="submission" date="2021-03" db="EMBL/GenBank/DDBJ databases">
        <title>Sequencing the genomes of 1000 actinobacteria strains.</title>
        <authorList>
            <person name="Klenk H.-P."/>
        </authorList>
    </citation>
    <scope>NUCLEOTIDE SEQUENCE [LARGE SCALE GENOMIC DNA]</scope>
    <source>
        <strain evidence="8 9">DSM 15797</strain>
    </source>
</reference>
<feature type="transmembrane region" description="Helical" evidence="6">
    <location>
        <begin position="99"/>
        <end position="116"/>
    </location>
</feature>
<name>A0ABS4XAI9_9MICC</name>
<dbReference type="Pfam" id="PF09924">
    <property type="entry name" value="LPG_synthase_C"/>
    <property type="match status" value="1"/>
</dbReference>
<organism evidence="8 9">
    <name type="scientific">Paeniglutamicibacter kerguelensis</name>
    <dbReference type="NCBI Taxonomy" id="254788"/>
    <lineage>
        <taxon>Bacteria</taxon>
        <taxon>Bacillati</taxon>
        <taxon>Actinomycetota</taxon>
        <taxon>Actinomycetes</taxon>
        <taxon>Micrococcales</taxon>
        <taxon>Micrococcaceae</taxon>
        <taxon>Paeniglutamicibacter</taxon>
    </lineage>
</organism>
<evidence type="ECO:0000256" key="5">
    <source>
        <dbReference type="ARBA" id="ARBA00023136"/>
    </source>
</evidence>
<keyword evidence="9" id="KW-1185">Reference proteome</keyword>
<evidence type="ECO:0000256" key="3">
    <source>
        <dbReference type="ARBA" id="ARBA00022692"/>
    </source>
</evidence>
<sequence>MTANGSPGKPPAEVSKGSSLPEFVDNARATVYGAVSKAPFTVALMGAILLSGLITRSLFRTVGNNRWFEDLAYGLPAFSSGDWLTAITGTFVLGEPGSYLLVLILIPLSVGWLEVFRGTKSAVLTFFLGQFASLAVVAVILLLFRNLGSSWIDELSRDLDTGPNGGIFACLTLAVCYLRQPWKLRWQFLLISFAVVSVTLVGEISDLEHAAAIGLVLLLKFRTISKPNLREQRFIAWVGLLSLVTIQILTIIVPTNGPFGPTQAGGGRIAVIVDALLAIVLSRGLRSGRRVAWVAAIVLAVLNVLRGILGLTLIVTLGPELKQGSGIASFAAAHAALWALMLVYLVVCWRAFGVRRHRRLPNAVGHRGMDPAAVLAQLRRYGGGTISWMSTWRGNQHYRSPGGSVVTYQVHMGCAIGLAEPIGPPEDRDGAMTHFSSAAEKAGLCPFFFSVSAPLATPPDCWRAMQIAEDTLIDLPGLEFAGKKWSDIRTALNRAAREDVSFRVTRLADEPASVRSQLEEISKAWVGDKSLPQIRFTLGTLEEAADPMVKLALAENAQGEVQGFLSWLPVYAPGGEVSGWTLDLMRRRDFGFVSIMEFLIGSSLKHFSASGAGFASLSGAPLARTQHTAAQEPVDKVLASLSKALEPLYGFGSLHAFKAKFNPRVEPMYLVYRDESDLPRIAGGLTRAFLPEATMSQLAREGFSALRDMRAKRR</sequence>
<dbReference type="InterPro" id="IPR051211">
    <property type="entry name" value="PG_lysyltransferase"/>
</dbReference>
<protein>
    <submittedName>
        <fullName evidence="8">Lysylphosphatidylglycerol synthetase-like protein (DUF2156 family)</fullName>
    </submittedName>
</protein>
<keyword evidence="3 6" id="KW-0812">Transmembrane</keyword>
<evidence type="ECO:0000256" key="4">
    <source>
        <dbReference type="ARBA" id="ARBA00022989"/>
    </source>
</evidence>
<evidence type="ECO:0000259" key="7">
    <source>
        <dbReference type="Pfam" id="PF09924"/>
    </source>
</evidence>
<evidence type="ECO:0000256" key="6">
    <source>
        <dbReference type="SAM" id="Phobius"/>
    </source>
</evidence>
<gene>
    <name evidence="8" type="ORF">JOF47_000987</name>
</gene>
<dbReference type="EMBL" id="JAGIOF010000001">
    <property type="protein sequence ID" value="MBP2385476.1"/>
    <property type="molecule type" value="Genomic_DNA"/>
</dbReference>
<dbReference type="InterPro" id="IPR024320">
    <property type="entry name" value="LPG_synthase_C"/>
</dbReference>
<feature type="transmembrane region" description="Helical" evidence="6">
    <location>
        <begin position="292"/>
        <end position="315"/>
    </location>
</feature>
<feature type="transmembrane region" description="Helical" evidence="6">
    <location>
        <begin position="164"/>
        <end position="179"/>
    </location>
</feature>
<feature type="transmembrane region" description="Helical" evidence="6">
    <location>
        <begin position="40"/>
        <end position="59"/>
    </location>
</feature>
<feature type="transmembrane region" description="Helical" evidence="6">
    <location>
        <begin position="265"/>
        <end position="285"/>
    </location>
</feature>
<comment type="caution">
    <text evidence="8">The sequence shown here is derived from an EMBL/GenBank/DDBJ whole genome shotgun (WGS) entry which is preliminary data.</text>
</comment>
<feature type="transmembrane region" description="Helical" evidence="6">
    <location>
        <begin position="71"/>
        <end position="93"/>
    </location>
</feature>
<evidence type="ECO:0000313" key="8">
    <source>
        <dbReference type="EMBL" id="MBP2385476.1"/>
    </source>
</evidence>
<evidence type="ECO:0000256" key="2">
    <source>
        <dbReference type="ARBA" id="ARBA00022475"/>
    </source>
</evidence>
<accession>A0ABS4XAI9</accession>
<keyword evidence="5 6" id="KW-0472">Membrane</keyword>
<comment type="subcellular location">
    <subcellularLocation>
        <location evidence="1">Cell membrane</location>
        <topology evidence="1">Multi-pass membrane protein</topology>
    </subcellularLocation>
</comment>